<evidence type="ECO:0000313" key="7">
    <source>
        <dbReference type="Proteomes" id="UP001318040"/>
    </source>
</evidence>
<dbReference type="SUPFAM" id="SSF103025">
    <property type="entry name" value="Folate-binding domain"/>
    <property type="match status" value="1"/>
</dbReference>
<dbReference type="Gene3D" id="3.30.70.1400">
    <property type="entry name" value="Aminomethyltransferase beta-barrel domains"/>
    <property type="match status" value="1"/>
</dbReference>
<dbReference type="PANTHER" id="PTHR43757">
    <property type="entry name" value="AMINOMETHYLTRANSFERASE"/>
    <property type="match status" value="1"/>
</dbReference>
<feature type="region of interest" description="Disordered" evidence="2">
    <location>
        <begin position="11"/>
        <end position="39"/>
    </location>
</feature>
<dbReference type="InterPro" id="IPR032503">
    <property type="entry name" value="FAO_M"/>
</dbReference>
<keyword evidence="7" id="KW-1185">Reference proteome</keyword>
<dbReference type="InterPro" id="IPR006222">
    <property type="entry name" value="GCVT_N"/>
</dbReference>
<dbReference type="InterPro" id="IPR036188">
    <property type="entry name" value="FAD/NAD-bd_sf"/>
</dbReference>
<dbReference type="InterPro" id="IPR006076">
    <property type="entry name" value="FAD-dep_OxRdtase"/>
</dbReference>
<dbReference type="FunFam" id="3.30.1360.120:FF:000046">
    <property type="entry name" value="Pyruvate dehydrogenase phosphatase regulatory mitochondrial"/>
    <property type="match status" value="1"/>
</dbReference>
<dbReference type="Gene3D" id="3.30.1360.120">
    <property type="entry name" value="Probable tRNA modification gtpase trme, domain 1"/>
    <property type="match status" value="1"/>
</dbReference>
<dbReference type="Gene3D" id="3.30.9.10">
    <property type="entry name" value="D-Amino Acid Oxidase, subunit A, domain 2"/>
    <property type="match status" value="1"/>
</dbReference>
<dbReference type="Pfam" id="PF08669">
    <property type="entry name" value="GCV_T_C"/>
    <property type="match status" value="1"/>
</dbReference>
<evidence type="ECO:0000313" key="8">
    <source>
        <dbReference type="RefSeq" id="XP_032830408.1"/>
    </source>
</evidence>
<name>A0AAJ7XEL3_PETMA</name>
<dbReference type="GO" id="GO:0005739">
    <property type="term" value="C:mitochondrion"/>
    <property type="evidence" value="ECO:0007669"/>
    <property type="project" value="TreeGrafter"/>
</dbReference>
<dbReference type="CTD" id="55066"/>
<feature type="domain" description="Aminomethyltransferase C-terminal" evidence="5">
    <location>
        <begin position="803"/>
        <end position="884"/>
    </location>
</feature>
<dbReference type="FunFam" id="3.30.70.1400:FF:000003">
    <property type="entry name" value="Pyruvate dehydrogenase phosphatase regulatory subunit"/>
    <property type="match status" value="1"/>
</dbReference>
<dbReference type="InterPro" id="IPR028896">
    <property type="entry name" value="GcvT/YgfZ/DmdA"/>
</dbReference>
<proteinExistence type="inferred from homology"/>
<reference evidence="8" key="1">
    <citation type="submission" date="2025-08" db="UniProtKB">
        <authorList>
            <consortium name="RefSeq"/>
        </authorList>
    </citation>
    <scope>IDENTIFICATION</scope>
    <source>
        <tissue evidence="8">Sperm</tissue>
    </source>
</reference>
<dbReference type="Gene3D" id="3.50.50.60">
    <property type="entry name" value="FAD/NAD(P)-binding domain"/>
    <property type="match status" value="1"/>
</dbReference>
<protein>
    <submittedName>
        <fullName evidence="8">Pyruvate dehydrogenase phosphatase regulatory subunit, mitochondrial isoform X1</fullName>
    </submittedName>
</protein>
<organism evidence="7 8">
    <name type="scientific">Petromyzon marinus</name>
    <name type="common">Sea lamprey</name>
    <dbReference type="NCBI Taxonomy" id="7757"/>
    <lineage>
        <taxon>Eukaryota</taxon>
        <taxon>Metazoa</taxon>
        <taxon>Chordata</taxon>
        <taxon>Craniata</taxon>
        <taxon>Vertebrata</taxon>
        <taxon>Cyclostomata</taxon>
        <taxon>Hyperoartia</taxon>
        <taxon>Petromyzontiformes</taxon>
        <taxon>Petromyzontidae</taxon>
        <taxon>Petromyzon</taxon>
    </lineage>
</organism>
<evidence type="ECO:0000259" key="6">
    <source>
        <dbReference type="Pfam" id="PF16350"/>
    </source>
</evidence>
<feature type="domain" description="GCVT N-terminal" evidence="4">
    <location>
        <begin position="501"/>
        <end position="783"/>
    </location>
</feature>
<evidence type="ECO:0000259" key="4">
    <source>
        <dbReference type="Pfam" id="PF01571"/>
    </source>
</evidence>
<evidence type="ECO:0000259" key="3">
    <source>
        <dbReference type="Pfam" id="PF01266"/>
    </source>
</evidence>
<dbReference type="InterPro" id="IPR027266">
    <property type="entry name" value="TrmE/GcvT-like"/>
</dbReference>
<dbReference type="Proteomes" id="UP001318040">
    <property type="component" value="Chromosome 54"/>
</dbReference>
<evidence type="ECO:0000256" key="1">
    <source>
        <dbReference type="ARBA" id="ARBA00008609"/>
    </source>
</evidence>
<dbReference type="PANTHER" id="PTHR43757:SF15">
    <property type="entry name" value="PYRUVATE DEHYDROGENASE PHOSPHATASE REGULATORY SUBUNIT, MITOCHONDRIAL-LIKE"/>
    <property type="match status" value="1"/>
</dbReference>
<feature type="domain" description="FAD dependent oxidoreductase central" evidence="6">
    <location>
        <begin position="444"/>
        <end position="499"/>
    </location>
</feature>
<dbReference type="InterPro" id="IPR029043">
    <property type="entry name" value="GcvT/YgfZ_C"/>
</dbReference>
<dbReference type="KEGG" id="pmrn:116954090"/>
<dbReference type="InterPro" id="IPR013977">
    <property type="entry name" value="GcvT_C"/>
</dbReference>
<dbReference type="Pfam" id="PF01571">
    <property type="entry name" value="GCV_T"/>
    <property type="match status" value="1"/>
</dbReference>
<dbReference type="SUPFAM" id="SSF54373">
    <property type="entry name" value="FAD-linked reductases, C-terminal domain"/>
    <property type="match status" value="1"/>
</dbReference>
<dbReference type="Pfam" id="PF16350">
    <property type="entry name" value="FAO_M"/>
    <property type="match status" value="1"/>
</dbReference>
<dbReference type="Pfam" id="PF01266">
    <property type="entry name" value="DAO"/>
    <property type="match status" value="1"/>
</dbReference>
<comment type="similarity">
    <text evidence="1">Belongs to the GcvT family.</text>
</comment>
<dbReference type="Gene3D" id="2.40.30.110">
    <property type="entry name" value="Aminomethyltransferase beta-barrel domains"/>
    <property type="match status" value="1"/>
</dbReference>
<dbReference type="SUPFAM" id="SSF51905">
    <property type="entry name" value="FAD/NAD(P)-binding domain"/>
    <property type="match status" value="1"/>
</dbReference>
<dbReference type="RefSeq" id="XP_032830408.1">
    <property type="nucleotide sequence ID" value="XM_032974517.1"/>
</dbReference>
<evidence type="ECO:0000256" key="2">
    <source>
        <dbReference type="SAM" id="MobiDB-lite"/>
    </source>
</evidence>
<sequence>MLPRLRLLRARPGSGGGGGFAGSARRDHHDPPQEQQQRHGLGAGSLLHRRLLSVAATSGAAGGRGGVEPLPARARVVVCGAGIVGSSVAFHLAELGWTDVLLLEQGRLSGGTTRMCAGIVSSVRHLPLEIEAADYSLKLYQSLEKDTGISTGFKKTGVISLAQTQDRIISLQRIAAQLNARGTEAMMLTAQQVLEMHPWVRARGGDGGGTGDIVGGLLVPGDGTVSPGDVCRALAHAAVAHGVQIRERTAVNHILVDKGRVTAVETDHGEVECEFFVNCAGQWAYELGQCSDEAVSVPLHPCEHFYLLTQPLSPPFGENLPVILDLDGRVYVREWQGGVLSGGYEKNPKPIFTEGKNQVEFQTMEQDWDHYEPLLGALLHRMPGLDGAAVSRLVNCPEAFTPDLRCIMGEAPNVHNYFVLAGMNSAGSTLAGGLGKYLAEWMVTGSPSENVWPLDVRRFGGLQSSRTFLRHRIMEVVPLTFERKFPHVEFQTGRRLRMSPLFDRLDAQGARWAEKHGYERAKFFVPPDWPHEVDERGTFFKPSWFDIVRAEVASCREGVSVIDMTSFTKFELRSAGSESLELLQSLCANDLDVPVGSIAHTGMLNEAGGYENDCSAVRVTKGNFLVISPTDQHVRSWRWLSQHLPADGSVQLEDVSDKYTALNLIGPRAQDVLSELSYTPVTPEHFPSMLCKEMSIGYANGIRIMSMTHTGEPGFMLYIPTEYALHVYNELMNVGKKFGIRNAGYLALRSLRIEKLFAFWGQDLDPRTTPLECGREFRVKFDKGVEFVGQEALLRQREAGVRRRLTMLLLDNHDPEVDPWPWGGEPIICNGDFAGLTTSCDYSFGLERHVCLGFVCLGQPITPDLIARSEYEVQVAQRRYQARAKLYPVPIMPRS</sequence>
<keyword evidence="8" id="KW-0670">Pyruvate</keyword>
<evidence type="ECO:0000259" key="5">
    <source>
        <dbReference type="Pfam" id="PF08669"/>
    </source>
</evidence>
<feature type="domain" description="FAD dependent oxidoreductase" evidence="3">
    <location>
        <begin position="75"/>
        <end position="441"/>
    </location>
</feature>
<dbReference type="AlphaFoldDB" id="A0AAJ7XEL3"/>
<dbReference type="SUPFAM" id="SSF101790">
    <property type="entry name" value="Aminomethyltransferase beta-barrel domain"/>
    <property type="match status" value="1"/>
</dbReference>
<accession>A0AAJ7XEL3</accession>
<gene>
    <name evidence="8" type="primary">PDPR</name>
</gene>